<organism evidence="2 3">
    <name type="scientific">Enterovibrio norvegicus DSM 15893</name>
    <dbReference type="NCBI Taxonomy" id="1121869"/>
    <lineage>
        <taxon>Bacteria</taxon>
        <taxon>Pseudomonadati</taxon>
        <taxon>Pseudomonadota</taxon>
        <taxon>Gammaproteobacteria</taxon>
        <taxon>Vibrionales</taxon>
        <taxon>Vibrionaceae</taxon>
        <taxon>Enterovibrio</taxon>
    </lineage>
</organism>
<dbReference type="RefSeq" id="WP_074925187.1">
    <property type="nucleotide sequence ID" value="NZ_FOWR01000003.1"/>
</dbReference>
<evidence type="ECO:0000256" key="1">
    <source>
        <dbReference type="SAM" id="SignalP"/>
    </source>
</evidence>
<sequence length="106" mass="11360">MRKIIVAVGLLAASSSVFAGTMGNDLDLRVVTVTSGSWVQVLQNGEPFEGATVSLSGTQTEHVTSENGRVFVMAEQPYTRSGTFSAVTTDGREISKRVVLPRDRND</sequence>
<evidence type="ECO:0000313" key="2">
    <source>
        <dbReference type="EMBL" id="SFO82115.1"/>
    </source>
</evidence>
<evidence type="ECO:0000313" key="3">
    <source>
        <dbReference type="Proteomes" id="UP000182692"/>
    </source>
</evidence>
<feature type="chain" id="PRO_5010220617" description="Nickel transport protein" evidence="1">
    <location>
        <begin position="20"/>
        <end position="106"/>
    </location>
</feature>
<proteinExistence type="predicted"/>
<reference evidence="2 3" key="1">
    <citation type="submission" date="2016-10" db="EMBL/GenBank/DDBJ databases">
        <authorList>
            <person name="de Groot N.N."/>
        </authorList>
    </citation>
    <scope>NUCLEOTIDE SEQUENCE [LARGE SCALE GENOMIC DNA]</scope>
    <source>
        <strain evidence="2 3">DSM 15893</strain>
    </source>
</reference>
<dbReference type="Proteomes" id="UP000182692">
    <property type="component" value="Unassembled WGS sequence"/>
</dbReference>
<keyword evidence="1" id="KW-0732">Signal</keyword>
<accession>A0A1I5KAR9</accession>
<dbReference type="OrthoDB" id="5919044at2"/>
<dbReference type="AlphaFoldDB" id="A0A1I5KAR9"/>
<dbReference type="EMBL" id="FOWR01000003">
    <property type="protein sequence ID" value="SFO82115.1"/>
    <property type="molecule type" value="Genomic_DNA"/>
</dbReference>
<gene>
    <name evidence="2" type="ORF">SAMN03084138_00550</name>
</gene>
<evidence type="ECO:0008006" key="4">
    <source>
        <dbReference type="Google" id="ProtNLM"/>
    </source>
</evidence>
<name>A0A1I5KAR9_9GAMM</name>
<feature type="signal peptide" evidence="1">
    <location>
        <begin position="1"/>
        <end position="19"/>
    </location>
</feature>
<dbReference type="GeneID" id="35872818"/>
<protein>
    <recommendedName>
        <fullName evidence="4">Nickel transport protein</fullName>
    </recommendedName>
</protein>